<feature type="transmembrane region" description="Helical" evidence="2">
    <location>
        <begin position="4543"/>
        <end position="4563"/>
    </location>
</feature>
<feature type="transmembrane region" description="Helical" evidence="2">
    <location>
        <begin position="4227"/>
        <end position="4249"/>
    </location>
</feature>
<feature type="domain" description="EGF-like" evidence="3">
    <location>
        <begin position="2655"/>
        <end position="2698"/>
    </location>
</feature>
<feature type="transmembrane region" description="Helical" evidence="2">
    <location>
        <begin position="4195"/>
        <end position="4215"/>
    </location>
</feature>
<dbReference type="SMART" id="SM01411">
    <property type="entry name" value="Ephrin_rec_like"/>
    <property type="match status" value="6"/>
</dbReference>
<accession>A0A8S1MW12</accession>
<feature type="domain" description="EGF-like" evidence="3">
    <location>
        <begin position="2326"/>
        <end position="2368"/>
    </location>
</feature>
<feature type="transmembrane region" description="Helical" evidence="2">
    <location>
        <begin position="4575"/>
        <end position="4597"/>
    </location>
</feature>
<proteinExistence type="predicted"/>
<keyword evidence="5" id="KW-1185">Reference proteome</keyword>
<feature type="region of interest" description="Disordered" evidence="1">
    <location>
        <begin position="3698"/>
        <end position="3722"/>
    </location>
</feature>
<feature type="domain" description="EGF-like" evidence="3">
    <location>
        <begin position="2221"/>
        <end position="2253"/>
    </location>
</feature>
<feature type="domain" description="EGF-like" evidence="3">
    <location>
        <begin position="285"/>
        <end position="321"/>
    </location>
</feature>
<evidence type="ECO:0000259" key="3">
    <source>
        <dbReference type="SMART" id="SM00181"/>
    </source>
</evidence>
<feature type="domain" description="EGF-like" evidence="3">
    <location>
        <begin position="2073"/>
        <end position="2121"/>
    </location>
</feature>
<reference evidence="4" key="1">
    <citation type="submission" date="2021-01" db="EMBL/GenBank/DDBJ databases">
        <authorList>
            <consortium name="Genoscope - CEA"/>
            <person name="William W."/>
        </authorList>
    </citation>
    <scope>NUCLEOTIDE SEQUENCE</scope>
</reference>
<feature type="domain" description="EGF-like" evidence="3">
    <location>
        <begin position="115"/>
        <end position="147"/>
    </location>
</feature>
<feature type="transmembrane region" description="Helical" evidence="2">
    <location>
        <begin position="4485"/>
        <end position="4505"/>
    </location>
</feature>
<feature type="domain" description="EGF-like" evidence="3">
    <location>
        <begin position="251"/>
        <end position="283"/>
    </location>
</feature>
<feature type="domain" description="EGF-like" evidence="3">
    <location>
        <begin position="2425"/>
        <end position="2469"/>
    </location>
</feature>
<feature type="domain" description="EGF-like" evidence="3">
    <location>
        <begin position="356"/>
        <end position="391"/>
    </location>
</feature>
<feature type="domain" description="EGF-like" evidence="3">
    <location>
        <begin position="781"/>
        <end position="816"/>
    </location>
</feature>
<feature type="domain" description="EGF-like" evidence="3">
    <location>
        <begin position="217"/>
        <end position="249"/>
    </location>
</feature>
<feature type="domain" description="EGF-like" evidence="3">
    <location>
        <begin position="1043"/>
        <end position="1084"/>
    </location>
</feature>
<dbReference type="OrthoDB" id="10268124at2759"/>
<feature type="transmembrane region" description="Helical" evidence="2">
    <location>
        <begin position="4137"/>
        <end position="4157"/>
    </location>
</feature>
<sequence>MYLNQATHQCDINCDSNCATCLLTTTHCLSCNVDMYLNEATNLCQSTCDSNCLTCQTTTTRCLTCNGNDYLNLSNNHCQATCDTNCLTCLVTTTRCKTCNPGMYLNKSIYNCQALCDTNCQTCFITTTNCLTCPAGTYLNELNNSCSPTCNSNCQTCQTLTTYCLTCFAGFQLDEAVNKCIIICDSNCASCLNTPTNCVSCYDGMFLNQSTKECQTDCDTNCLTCSFLTTTCSTCHDGYNLNQLNFKCDLICTDNCQTCVVDPSHCTSCFDGMYVNLSNFVCESTCDVNCLTCKNTTKNCQTCNTGMYLDNITDSAMGTCLVCHPPCAVCLQPSKVEICLDCQFRYFLDNTSACQACDPSCYKCTGITSVECSQCAPGEYLLVSGADKTCHQCISPCYDCSSDPVCLSCIPQYFLSGSTCLPCTPPCFNCITTTSTCVDCFGIDNRGVVNGECVCLPHYYDQNNGQSQCLICDSNCKNCIDLSTKCTSCDDGFYLNNNICLQCSKQCVTCENSASNCISCNSDVYLRTLWNNQCICDDGLYYSDVQLVCEFCIEPCETCLSGVDANGNNYDGNQCLSCLIGYNRIIDNTINSCICQTGFFDSGQVVCSACASYCISCLTDEMDCNVCKPSTFRDPAQKCLCQDGYFGTDLVCQPCSFPCFKCELQSNRCIACTGARVLNGNSCECDFGYYETSTKACLTCSHPCASCVALPTFCYSCVNGYYQPTGELSCLPCNIPCQNCVSNDGNKCLTCLPTYNREVLNLVCVCKVSYYQIDNTSPCLPCASTCYQCENNGDGTQCTSCKIGDNRYLNASKNCVCNSNHFEQLTSSQCMQCTPPCLSCIISQITPPADGTQCLTCQSGLNRIIDSVNKKCPCEFGYYQITGTLLCYKCQSPCLQCIDDGTGIECTTCILGSNRVVVSQSCLCQDGYYQVGSDLICSPCNYTCQKCQNLTTECHLCDPLKHRLPVGFTCICQDNYYDDMTNDQDCKPCTYPCEQCHSNTNGTKCKTCIPGLNRHFSNYKCICDDGYFENNGLCLSCHLTCKTCNSPYSCLTCDAAKYDSFTFRNGLACVCKQGFEMNSLGQCIIQCPIDCLTCNQNTCLTCNSNRVLLNGRCVCSLSDNTKFCRSSCENINFGKLASSLTSPSSNNLLDKLNENSLSPASIVMDSKLDSSISCSIKSLLEQGIISSDKTNYNRIVFKQQEILSDQSPFGDQASYFHFVKDNIRYLLFQKDATILNLKMQYNFEINVDTETILSNSVPKSSLNQQILSFNIDNAYFVVLVFTYNINSHPTISSNIINNNYELDFQFSSSSSVIMLTEFYIDSPTFASAIISQIRTISDYIGQLYWQGIAFECMPHLKNARQTFWENHQFLLQALPTNLLPLKVTDGANHIKTAFSSGKFSANSAKIQLNYLNINYQTGFIEYDNTGFSYFTVQYPEILVFGLKMLPYFIFDEFTIQHYIPSGYQINNQQLTYSSIYGEFIGYFVDLYGTTSVKTLIFSYNQGHNFNVVQNANNILISVTGTNVKEINFAIMAFDDMIMNNSYQIIFEQYIKLLISSIEQTTRTPLRFVNQYWKLNPLTITGPFEPLTESIGGYYIVKGTNVINSKFPFDQSHKISTNLKQDIMYTNGYLVNGDTAFGKLTKYFTQTDNKFILGAQLNNIQYISISMTSTDTFVSCVQSVTLYKDIYAFVSQCKRTEFQIYQVFMIDLNEYDVSIVLQQSNVEVKLSNIQKIRQLYYLMVVSKSSSNLNTNQIIQDMYQGIFKSIGYFGFDFQCLTYNEDFQCAIYRSGYKASMYNEFDSSQLLTNDVYNMNGKKCNYFNFDNAVTILKNYKVALDSLISNLIQSYILPLPQDNFYQYDALIVGKLTSSTQPNIYIDVPQQSASEVQKTTPKFFGAQSQLYQFINNAVSLTLIETRIDEIVIFNTLIPSNNGQLSVSTQFFSDYGIVFQSICYTTFDSQIFPNTYECFIRPLNPQHDQINIIVTPPLKDLTYKIQQQDNILMMYLLFADFGTVPQKSQVIQQISKQVYEQILNSVQNDQCKCWGRYRQKENNCRCQDGYYPPAETTFGLLDCTPCNYKCLTCQFTSTQCISCPLNSNRKLDLDIYSCECKEGYLELGVIVCSPCHYSCGKCETFPYKCTECNSAHHRTWDNINFLCPCDDGYYDDGSNSICVKCDHSCSKCSQAGKVCIACVTSVFRTQQADNTCPCDAGYYDDGVNSLCQPCDYTCSTCVDTATKCTGCKINSQRKLSNNECICNNHYYHVNLLWDCQQCSIYCYNCSGATRTECLDCQSIQNRELKSTSCECVVGYFKDSLDSVICPQCDYQCKTCSVMSNQCQSCEPTFNRLYDSFNKKCYCRDGYFDDGTNGQCQTCSYRCRTCVSNLDKCLSCPLNTNRKYDSTKNTCKCQSSFSDIGVPVCMKCHASCQECQTIATFCLQCNTNKTFRLDSSNINNTCPCQDGYYDDGMNTVCKLCHPQCNTCSQFQICTSCNITFGRIDKSSIDKTCPCNDGFYDDNINKQCQTCHYSCQTCIEKNNKCVTCNITGTYRSKGIDSCPCNAGYYDDGDLICKVCHFKCATCTQTSTYCTSCPQSRQGTNCDCKIGYIENGVKECTACYFKCGLCTLSDLNTCLACNLNRINLPKCDCDSGYYELNNECLPCPNKCQSCDTTATCYNCKGDRLNNPVCYCPDGYYEDEVSINCTVCFGNCATCNKDICLTCKGNRILKPLSCTCPENSINHIETPFCSDCDVAVISAQFSSDLSIVYFTFPYNVQFVSTKKFTPYSACQQIFQTSTYSTLGNSPLCSIVQENLLIVELSEQSSITVSTNIQFNTDILLKTGCSSAIINFILINFTYNPVKMDPVFELTTYSDQITLCQDIPIRIIYKFVDGKRNFTEITWSIVKMYPQTSSVSSYLTSLFAEANANNLQSITIAALALSEYGTYVIQLKAKNFRDQVYTAQTTIQTESFESPIIKIDPDQQYIFGRWQDLSFTVTLKHLSCYTNSIVEVFDAIRVNWTEVAKTPKETTSILNESKISETDGMTFLSTLRIPAYTAALSSTYTIQVTASLTNKPIKTSIQFTITIVSSPMQAYIQGGTRTQSFNDYAFLNGFCRDPDLDYPWNKDPEITFDWKCINLATSESCTDSNKEPLELNKTDSSQTFKPRVLDPYQPLQFIMRNTKNTVVLITQMILLVIENDLPNIQVSYPSGYDSRQILLHEELNFTLATSVDPDSLKYFCQIVYNYNIVASFTFKFLQVKFRIWDYWEDTEGQITAIQIKMAAKDIYHYMPSSASVNLQLNIPPNGCKFSVTPPSGISIADLFVLSVTNCFDSQLPLTYQFHIYSSQKTLDNDNLIGETINKKSITDKQSSPQLQLVLPTPINPDNSIAYELVLVASIFDNNNGMKNLTKTVKVNSIYRKIENSDFQSILLQIRRALKLSDTINESSLPSLFIGSQELSTLYNQLPQEKKLQMKKILKEIYSILLSFQGKMTSKILEESLLSSIAAIGRTGINYEIDDADVVDFYTIKQQIKQTMKQLNRQINDLDYFLQQKSKSGGSTSKFEDAIKALDNTLLNSGYVTDTLFNAIKSNSFQGADVTDSDVNMLKEQIQQINKLVAVATLKRSLANEKPRQFAGQQMGMQAYKSTPAQIQKILSGTIAPRFFGSNSNISSTTDLQGTGNNDNLNLEEEDDEINYDEYLSILNGTSSINGTNSTNSTNSTNNTNNTNNTNTMGNRRLLQFVEWIQNKHNIHYLRNLEQIDPVTVKQYEVSMSNYATSPNLNDPKFSSQLQVNQTTEVSNSSNITHDQSIVSDFGTIQPNITMTENGNSTEIKSLEGQTLKLSFQAPQNLSSNSTMECLSESKDTWQTGTCNIKKELDAQGNIVYVCDCVVVNPTTVITKLDSFISNKLSSVFNANSFDIFLQIQFWKYAIFYIAIGFTGAYVALMVLGLRKDNQDFIEEITKELNVKINSNPNLLNLKKEIHDIVIEEKSIEDSIEHQNEKLPVVQSKDFPKLALLTLNHPGNIELKQDEQGRLILPEEHNTDLDHQNIYRLQVEQNKQKINFKQVQDQLQQHQLYNPNSNKQTSKATELQNVIKNVYTVHDLKYEHGQEIKLKTLSLKVLWEGILTLHRVLSILMLYDDVISRPARFALVYAKTILVLALSALFSGNMGPVYGTMISVGIGQVINVILSIITATMKASPILKFLGILFTIAISGICWFIVLMLSASMEEIQANLWAIQFASTQIIDLIIVEFLIISIKLSIYPWAVKALHNPDESASKILANLVFIIVAQPQIQKFFEVEDKQDKEITKELNVKINSNPNLLNLKKEIHDIVIEEKSIEDSIEHQNEKLPVVQSKDFPKLALLTLNHPGNIELKQDEQGRLILPEEHNTDLDHQNIYRLQVEQNKQKINFKQVQDQLQQHQLYNPNSNKQTSKATELQNVIKNVYTVHDLKYEHGQEIKLKTLSLKVLWEGILTLHRVLSILMLYDDVISRPARFALVYAKTILVLALSALFSGNMGPVYGTMISVGIGQVINVILSIITATMKASPILKFLGILFTIAISGICWFIVLMLSASMEEIQANLWAIQFASTQIIDLIIVEFLIISIKLSIYPWAVKALHNPDESASKILANLVFIIVAQPQIQKFFEVEDKQDSILEA</sequence>
<feature type="domain" description="EGF-like" evidence="3">
    <location>
        <begin position="471"/>
        <end position="501"/>
    </location>
</feature>
<feature type="domain" description="EGF-like" evidence="3">
    <location>
        <begin position="889"/>
        <end position="938"/>
    </location>
</feature>
<evidence type="ECO:0000256" key="2">
    <source>
        <dbReference type="SAM" id="Phobius"/>
    </source>
</evidence>
<feature type="domain" description="EGF-like" evidence="3">
    <location>
        <begin position="2470"/>
        <end position="2519"/>
    </location>
</feature>
<feature type="domain" description="EGF-like" evidence="3">
    <location>
        <begin position="502"/>
        <end position="550"/>
    </location>
</feature>
<feature type="domain" description="EGF-like" evidence="3">
    <location>
        <begin position="81"/>
        <end position="113"/>
    </location>
</feature>
<comment type="caution">
    <text evidence="4">The sequence shown here is derived from an EMBL/GenBank/DDBJ whole genome shotgun (WGS) entry which is preliminary data.</text>
</comment>
<keyword evidence="2" id="KW-0812">Transmembrane</keyword>
<evidence type="ECO:0000313" key="5">
    <source>
        <dbReference type="Proteomes" id="UP000692954"/>
    </source>
</evidence>
<feature type="domain" description="EGF-like" evidence="3">
    <location>
        <begin position="699"/>
        <end position="731"/>
    </location>
</feature>
<feature type="domain" description="EGF-like" evidence="3">
    <location>
        <begin position="149"/>
        <end position="181"/>
    </location>
</feature>
<feature type="domain" description="EGF-like" evidence="3">
    <location>
        <begin position="732"/>
        <end position="765"/>
    </location>
</feature>
<feature type="domain" description="EGF-like" evidence="3">
    <location>
        <begin position="422"/>
        <end position="470"/>
    </location>
</feature>
<evidence type="ECO:0000256" key="1">
    <source>
        <dbReference type="SAM" id="MobiDB-lite"/>
    </source>
</evidence>
<dbReference type="PANTHER" id="PTHR15332:SF175">
    <property type="entry name" value="PROPROTEIN CONVERTASE SUBTILISIN_KEXIN TYPE 5-LIKE"/>
    <property type="match status" value="1"/>
</dbReference>
<feature type="transmembrane region" description="Helical" evidence="2">
    <location>
        <begin position="4163"/>
        <end position="4183"/>
    </location>
</feature>
<protein>
    <recommendedName>
        <fullName evidence="3">EGF-like domain-containing protein</fullName>
    </recommendedName>
</protein>
<keyword evidence="2" id="KW-1133">Transmembrane helix</keyword>
<feature type="domain" description="EGF-like" evidence="3">
    <location>
        <begin position="939"/>
        <end position="987"/>
    </location>
</feature>
<dbReference type="SMART" id="SM00261">
    <property type="entry name" value="FU"/>
    <property type="match status" value="29"/>
</dbReference>
<dbReference type="Proteomes" id="UP000692954">
    <property type="component" value="Unassembled WGS sequence"/>
</dbReference>
<feature type="domain" description="EGF-like" evidence="3">
    <location>
        <begin position="13"/>
        <end position="45"/>
    </location>
</feature>
<organism evidence="4 5">
    <name type="scientific">Paramecium sonneborni</name>
    <dbReference type="NCBI Taxonomy" id="65129"/>
    <lineage>
        <taxon>Eukaryota</taxon>
        <taxon>Sar</taxon>
        <taxon>Alveolata</taxon>
        <taxon>Ciliophora</taxon>
        <taxon>Intramacronucleata</taxon>
        <taxon>Oligohymenophorea</taxon>
        <taxon>Peniculida</taxon>
        <taxon>Parameciidae</taxon>
        <taxon>Paramecium</taxon>
    </lineage>
</organism>
<feature type="domain" description="EGF-like" evidence="3">
    <location>
        <begin position="47"/>
        <end position="79"/>
    </location>
</feature>
<feature type="domain" description="EGF-like" evidence="3">
    <location>
        <begin position="322"/>
        <end position="355"/>
    </location>
</feature>
<evidence type="ECO:0000313" key="4">
    <source>
        <dbReference type="EMBL" id="CAD8081223.1"/>
    </source>
</evidence>
<feature type="domain" description="EGF-like" evidence="3">
    <location>
        <begin position="988"/>
        <end position="1035"/>
    </location>
</feature>
<feature type="domain" description="EGF-like" evidence="3">
    <location>
        <begin position="2276"/>
        <end position="2321"/>
    </location>
</feature>
<dbReference type="SMART" id="SM00181">
    <property type="entry name" value="EGF"/>
    <property type="match status" value="36"/>
</dbReference>
<feature type="domain" description="EGF-like" evidence="3">
    <location>
        <begin position="616"/>
        <end position="653"/>
    </location>
</feature>
<feature type="domain" description="EGF-like" evidence="3">
    <location>
        <begin position="2122"/>
        <end position="2171"/>
    </location>
</feature>
<dbReference type="InterPro" id="IPR006212">
    <property type="entry name" value="Furin_repeat"/>
</dbReference>
<feature type="transmembrane region" description="Helical" evidence="2">
    <location>
        <begin position="3916"/>
        <end position="3938"/>
    </location>
</feature>
<feature type="domain" description="EGF-like" evidence="3">
    <location>
        <begin position="551"/>
        <end position="594"/>
    </location>
</feature>
<feature type="domain" description="EGF-like" evidence="3">
    <location>
        <begin position="2568"/>
        <end position="2596"/>
    </location>
</feature>
<dbReference type="PANTHER" id="PTHR15332">
    <property type="entry name" value="PROPROTEIN CONVERTASE SUBTILISIN_KEXIN TYPE 5-LIKE"/>
    <property type="match status" value="1"/>
</dbReference>
<feature type="domain" description="EGF-like" evidence="3">
    <location>
        <begin position="183"/>
        <end position="215"/>
    </location>
</feature>
<keyword evidence="2" id="KW-0472">Membrane</keyword>
<feature type="domain" description="EGF-like" evidence="3">
    <location>
        <begin position="1086"/>
        <end position="1114"/>
    </location>
</feature>
<feature type="domain" description="EGF-like" evidence="3">
    <location>
        <begin position="2179"/>
        <end position="2220"/>
    </location>
</feature>
<feature type="transmembrane region" description="Helical" evidence="2">
    <location>
        <begin position="4511"/>
        <end position="4531"/>
    </location>
</feature>
<gene>
    <name evidence="4" type="ORF">PSON_ATCC_30995.1.T0410294</name>
</gene>
<feature type="domain" description="EGF-like" evidence="3">
    <location>
        <begin position="2520"/>
        <end position="2567"/>
    </location>
</feature>
<dbReference type="InterPro" id="IPR000742">
    <property type="entry name" value="EGF"/>
</dbReference>
<feature type="domain" description="EGF-like" evidence="3">
    <location>
        <begin position="2618"/>
        <end position="2654"/>
    </location>
</feature>
<dbReference type="EMBL" id="CAJJDN010000041">
    <property type="protein sequence ID" value="CAD8081223.1"/>
    <property type="molecule type" value="Genomic_DNA"/>
</dbReference>
<name>A0A8S1MW12_9CILI</name>